<organism evidence="1 2">
    <name type="scientific">Modicella reniformis</name>
    <dbReference type="NCBI Taxonomy" id="1440133"/>
    <lineage>
        <taxon>Eukaryota</taxon>
        <taxon>Fungi</taxon>
        <taxon>Fungi incertae sedis</taxon>
        <taxon>Mucoromycota</taxon>
        <taxon>Mortierellomycotina</taxon>
        <taxon>Mortierellomycetes</taxon>
        <taxon>Mortierellales</taxon>
        <taxon>Mortierellaceae</taxon>
        <taxon>Modicella</taxon>
    </lineage>
</organism>
<evidence type="ECO:0000313" key="1">
    <source>
        <dbReference type="EMBL" id="KAF9948568.1"/>
    </source>
</evidence>
<dbReference type="OrthoDB" id="2436906at2759"/>
<keyword evidence="2" id="KW-1185">Reference proteome</keyword>
<reference evidence="1" key="1">
    <citation type="journal article" date="2020" name="Fungal Divers.">
        <title>Resolving the Mortierellaceae phylogeny through synthesis of multi-gene phylogenetics and phylogenomics.</title>
        <authorList>
            <person name="Vandepol N."/>
            <person name="Liber J."/>
            <person name="Desiro A."/>
            <person name="Na H."/>
            <person name="Kennedy M."/>
            <person name="Barry K."/>
            <person name="Grigoriev I.V."/>
            <person name="Miller A.N."/>
            <person name="O'Donnell K."/>
            <person name="Stajich J.E."/>
            <person name="Bonito G."/>
        </authorList>
    </citation>
    <scope>NUCLEOTIDE SEQUENCE</scope>
    <source>
        <strain evidence="1">MES-2147</strain>
    </source>
</reference>
<gene>
    <name evidence="1" type="ORF">BGZ65_007981</name>
</gene>
<name>A0A9P6IUL9_9FUNG</name>
<dbReference type="EMBL" id="JAAAHW010007407">
    <property type="protein sequence ID" value="KAF9948568.1"/>
    <property type="molecule type" value="Genomic_DNA"/>
</dbReference>
<proteinExistence type="predicted"/>
<dbReference type="Proteomes" id="UP000749646">
    <property type="component" value="Unassembled WGS sequence"/>
</dbReference>
<sequence>MAYDTVPTFAPSAFGSSRPQICHPWHDLVRATFSLYEGKDVELPSQQSAVAEQDPEKRVLYKLALGHFQNAHAEMQRPKFDKASCTDFKDAFVALSGVWNVFSKEANEAFPSADLQEVEELCRMTELENKDADVMEILNMLAEKSREAPLTDVVNEICILLSTKPERRPFLMVLLAVLRHVIRPHYGSMAPSEADSLYLWARIFDDGMPLNTHFSFHLLEVGNIEAKRISAPKLEVMFQLRKNIKINKSLLLQLEKYGVECPPLLSIHGNIAIIFRVRRWKGIFVASKACPTLVLPTTEDEWPLFLSRHAYVLSNLLPKLSKKVSCKPPDNTLLWKKIEQVANDREDEDDCEGQCEAAEAALGTPTSRLSQTQPMFENDDMINIVEDCLQNILVPVSPLIRSVLITVIEHDAEVKEKIGPILK</sequence>
<dbReference type="AlphaFoldDB" id="A0A9P6IUL9"/>
<accession>A0A9P6IUL9</accession>
<evidence type="ECO:0000313" key="2">
    <source>
        <dbReference type="Proteomes" id="UP000749646"/>
    </source>
</evidence>
<comment type="caution">
    <text evidence="1">The sequence shown here is derived from an EMBL/GenBank/DDBJ whole genome shotgun (WGS) entry which is preliminary data.</text>
</comment>
<protein>
    <submittedName>
        <fullName evidence="1">Uncharacterized protein</fullName>
    </submittedName>
</protein>